<sequence>MDANNFPNKREELRLGGLPTEILLRIINFLPSDTQKSLRCTNKSFSTLTATILFRKFTLLIALHVPPEYASLGPAAGGGPPYRYTISTLIQPPTIKRSQSLADMLINLHEGGQVDSLLKTLHENVQEIVIKRYDLYGREYDAQKVETERYAFSMWGIAVLRQFLAGMKKLRVIDWDMPLSNLSEAVNSPSLAATVTSLTTTCDNAEWYSRVYKKIGSRPPSNTGLLALQSLTRLEILISHNCEFKGLNRLPNLAHLDFEATQPSQSIVAFLEAQTVQFKLRTLIIRNEIKELEFPDQVVHDFLRSLEKLHLETPDAEIKRQKDAKSSSRNNGVPPYLQSYVTVDGPMKPIWTILRENGIYLRDISMYGQSPALVDYLLSYPSSAQLEVLEVKVWPYMTTDTSIVFNFVNDLWAKVVRMHQSSLKKVAIYPDTSSAARGGNIGGMVLSCEELEDGPPKRVLFEVTDEIRSIIKGCRKLETLEVGNLRGGYEDCKAFLGDVMGYMASGIKLKKVGYHQRGWSKVPVLGTLLGTGAMYFVREWSEVRKPLIDKRWDLPEDRGLAQDLEHLDVHFVPMKEMWFAKDEDSSRQLKLIDDEYLRKKQWEEDERNGTNLKRIFALYGREVPSHFA</sequence>
<feature type="domain" description="F-box" evidence="1">
    <location>
        <begin position="12"/>
        <end position="57"/>
    </location>
</feature>
<evidence type="ECO:0000313" key="2">
    <source>
        <dbReference type="EMBL" id="KAK6525422.1"/>
    </source>
</evidence>
<gene>
    <name evidence="2" type="ORF">TWF694_005560</name>
</gene>
<dbReference type="InterPro" id="IPR036047">
    <property type="entry name" value="F-box-like_dom_sf"/>
</dbReference>
<accession>A0AAV9WUS5</accession>
<comment type="caution">
    <text evidence="2">The sequence shown here is derived from an EMBL/GenBank/DDBJ whole genome shotgun (WGS) entry which is preliminary data.</text>
</comment>
<reference evidence="2 3" key="1">
    <citation type="submission" date="2019-10" db="EMBL/GenBank/DDBJ databases">
        <authorList>
            <person name="Palmer J.M."/>
        </authorList>
    </citation>
    <scope>NUCLEOTIDE SEQUENCE [LARGE SCALE GENOMIC DNA]</scope>
    <source>
        <strain evidence="2 3">TWF694</strain>
    </source>
</reference>
<evidence type="ECO:0000259" key="1">
    <source>
        <dbReference type="PROSITE" id="PS50181"/>
    </source>
</evidence>
<dbReference type="EMBL" id="JAVHJO010000017">
    <property type="protein sequence ID" value="KAK6525422.1"/>
    <property type="molecule type" value="Genomic_DNA"/>
</dbReference>
<dbReference type="SUPFAM" id="SSF81383">
    <property type="entry name" value="F-box domain"/>
    <property type="match status" value="1"/>
</dbReference>
<dbReference type="SUPFAM" id="SSF52047">
    <property type="entry name" value="RNI-like"/>
    <property type="match status" value="1"/>
</dbReference>
<evidence type="ECO:0000313" key="3">
    <source>
        <dbReference type="Proteomes" id="UP001365542"/>
    </source>
</evidence>
<keyword evidence="3" id="KW-1185">Reference proteome</keyword>
<dbReference type="InterPro" id="IPR001810">
    <property type="entry name" value="F-box_dom"/>
</dbReference>
<organism evidence="2 3">
    <name type="scientific">Orbilia ellipsospora</name>
    <dbReference type="NCBI Taxonomy" id="2528407"/>
    <lineage>
        <taxon>Eukaryota</taxon>
        <taxon>Fungi</taxon>
        <taxon>Dikarya</taxon>
        <taxon>Ascomycota</taxon>
        <taxon>Pezizomycotina</taxon>
        <taxon>Orbiliomycetes</taxon>
        <taxon>Orbiliales</taxon>
        <taxon>Orbiliaceae</taxon>
        <taxon>Orbilia</taxon>
    </lineage>
</organism>
<dbReference type="Proteomes" id="UP001365542">
    <property type="component" value="Unassembled WGS sequence"/>
</dbReference>
<protein>
    <recommendedName>
        <fullName evidence="1">F-box domain-containing protein</fullName>
    </recommendedName>
</protein>
<proteinExistence type="predicted"/>
<dbReference type="AlphaFoldDB" id="A0AAV9WUS5"/>
<dbReference type="CDD" id="cd09917">
    <property type="entry name" value="F-box_SF"/>
    <property type="match status" value="1"/>
</dbReference>
<dbReference type="PROSITE" id="PS50181">
    <property type="entry name" value="FBOX"/>
    <property type="match status" value="1"/>
</dbReference>
<name>A0AAV9WUS5_9PEZI</name>